<feature type="domain" description="Shikimate dehydrogenase substrate binding N-terminal" evidence="4">
    <location>
        <begin position="8"/>
        <end position="89"/>
    </location>
</feature>
<gene>
    <name evidence="5" type="ORF">O3P16_04355</name>
</gene>
<dbReference type="EMBL" id="JAQGEF010000004">
    <property type="protein sequence ID" value="MDA3614025.1"/>
    <property type="molecule type" value="Genomic_DNA"/>
</dbReference>
<protein>
    <submittedName>
        <fullName evidence="5">Shikimate dehydrogenase</fullName>
    </submittedName>
</protein>
<dbReference type="InterPro" id="IPR013708">
    <property type="entry name" value="Shikimate_DH-bd_N"/>
</dbReference>
<evidence type="ECO:0000256" key="2">
    <source>
        <dbReference type="ARBA" id="ARBA00023002"/>
    </source>
</evidence>
<dbReference type="SUPFAM" id="SSF51735">
    <property type="entry name" value="NAD(P)-binding Rossmann-fold domains"/>
    <property type="match status" value="1"/>
</dbReference>
<reference evidence="5 6" key="1">
    <citation type="submission" date="2022-12" db="EMBL/GenBank/DDBJ databases">
        <title>Chitinophagaceae gen. sp. nov., a new member of the family Chitinophagaceae, isolated from soil in a chemical factory.</title>
        <authorList>
            <person name="Ke Z."/>
        </authorList>
    </citation>
    <scope>NUCLEOTIDE SEQUENCE [LARGE SCALE GENOMIC DNA]</scope>
    <source>
        <strain evidence="5 6">LY-5</strain>
    </source>
</reference>
<proteinExistence type="predicted"/>
<comment type="caution">
    <text evidence="5">The sequence shown here is derived from an EMBL/GenBank/DDBJ whole genome shotgun (WGS) entry which is preliminary data.</text>
</comment>
<dbReference type="RefSeq" id="WP_407030355.1">
    <property type="nucleotide sequence ID" value="NZ_JAQGEF010000004.1"/>
</dbReference>
<organism evidence="5 6">
    <name type="scientific">Polluticaenibacter yanchengensis</name>
    <dbReference type="NCBI Taxonomy" id="3014562"/>
    <lineage>
        <taxon>Bacteria</taxon>
        <taxon>Pseudomonadati</taxon>
        <taxon>Bacteroidota</taxon>
        <taxon>Chitinophagia</taxon>
        <taxon>Chitinophagales</taxon>
        <taxon>Chitinophagaceae</taxon>
        <taxon>Polluticaenibacter</taxon>
    </lineage>
</organism>
<dbReference type="SUPFAM" id="SSF53223">
    <property type="entry name" value="Aminoacid dehydrogenase-like, N-terminal domain"/>
    <property type="match status" value="1"/>
</dbReference>
<dbReference type="InterPro" id="IPR046346">
    <property type="entry name" value="Aminoacid_DH-like_N_sf"/>
</dbReference>
<evidence type="ECO:0000313" key="5">
    <source>
        <dbReference type="EMBL" id="MDA3614025.1"/>
    </source>
</evidence>
<keyword evidence="3" id="KW-0057">Aromatic amino acid biosynthesis</keyword>
<evidence type="ECO:0000256" key="1">
    <source>
        <dbReference type="ARBA" id="ARBA00004871"/>
    </source>
</evidence>
<sequence length="245" mass="26971">MATKVFGLIGYPLGHSFSKKYFTQKFADENIGNCEYHLFPIEGIDQLTAVLSANPNLAGLNVTIPYKEQVLAYLDESELPAGLNACNCIAIKDGKLIGYNTDVTGFLNSFKQHLQPHHTKALVLGAGGAAKAVLNALDSLNISYQLAGRRQTVPGQILFEDITPALLEEYKVVINCTPVGTFPNIDEAPLLPYEAVTSQHYFFDLVYNPEVTKFLQLAKEKGAVIQNGYDMLVGQAEEAWRIWNS</sequence>
<evidence type="ECO:0000256" key="3">
    <source>
        <dbReference type="ARBA" id="ARBA00023141"/>
    </source>
</evidence>
<dbReference type="Pfam" id="PF08501">
    <property type="entry name" value="Shikimate_dh_N"/>
    <property type="match status" value="1"/>
</dbReference>
<dbReference type="InterPro" id="IPR022893">
    <property type="entry name" value="Shikimate_DH_fam"/>
</dbReference>
<keyword evidence="3" id="KW-0028">Amino-acid biosynthesis</keyword>
<comment type="pathway">
    <text evidence="1">Metabolic intermediate biosynthesis; chorismate biosynthesis; chorismate from D-erythrose 4-phosphate and phosphoenolpyruvate: step 4/7.</text>
</comment>
<dbReference type="Gene3D" id="3.40.50.720">
    <property type="entry name" value="NAD(P)-binding Rossmann-like Domain"/>
    <property type="match status" value="1"/>
</dbReference>
<dbReference type="InterPro" id="IPR036291">
    <property type="entry name" value="NAD(P)-bd_dom_sf"/>
</dbReference>
<accession>A0ABT4UGX0</accession>
<dbReference type="CDD" id="cd01065">
    <property type="entry name" value="NAD_bind_Shikimate_DH"/>
    <property type="match status" value="1"/>
</dbReference>
<dbReference type="Proteomes" id="UP001210231">
    <property type="component" value="Unassembled WGS sequence"/>
</dbReference>
<keyword evidence="6" id="KW-1185">Reference proteome</keyword>
<keyword evidence="2" id="KW-0560">Oxidoreductase</keyword>
<name>A0ABT4UGX0_9BACT</name>
<dbReference type="PANTHER" id="PTHR21089:SF1">
    <property type="entry name" value="BIFUNCTIONAL 3-DEHYDROQUINATE DEHYDRATASE_SHIKIMATE DEHYDROGENASE, CHLOROPLASTIC"/>
    <property type="match status" value="1"/>
</dbReference>
<evidence type="ECO:0000313" key="6">
    <source>
        <dbReference type="Proteomes" id="UP001210231"/>
    </source>
</evidence>
<evidence type="ECO:0000259" key="4">
    <source>
        <dbReference type="Pfam" id="PF08501"/>
    </source>
</evidence>
<dbReference type="PANTHER" id="PTHR21089">
    <property type="entry name" value="SHIKIMATE DEHYDROGENASE"/>
    <property type="match status" value="1"/>
</dbReference>
<dbReference type="Gene3D" id="3.40.50.10860">
    <property type="entry name" value="Leucine Dehydrogenase, chain A, domain 1"/>
    <property type="match status" value="1"/>
</dbReference>